<feature type="region of interest" description="Disordered" evidence="13">
    <location>
        <begin position="707"/>
        <end position="795"/>
    </location>
</feature>
<keyword evidence="8" id="KW-0479">Metal-binding</keyword>
<feature type="region of interest" description="Disordered" evidence="13">
    <location>
        <begin position="635"/>
        <end position="666"/>
    </location>
</feature>
<evidence type="ECO:0000256" key="7">
    <source>
        <dbReference type="ARBA" id="ARBA00022679"/>
    </source>
</evidence>
<dbReference type="GO" id="GO:0072344">
    <property type="term" value="P:rescue of stalled ribosome"/>
    <property type="evidence" value="ECO:0007669"/>
    <property type="project" value="InterPro"/>
</dbReference>
<feature type="compositionally biased region" description="Low complexity" evidence="13">
    <location>
        <begin position="7"/>
        <end position="29"/>
    </location>
</feature>
<dbReference type="InterPro" id="IPR013087">
    <property type="entry name" value="Znf_C2H2_type"/>
</dbReference>
<evidence type="ECO:0000256" key="13">
    <source>
        <dbReference type="SAM" id="MobiDB-lite"/>
    </source>
</evidence>
<dbReference type="InterPro" id="IPR044288">
    <property type="entry name" value="ZNF598/HEL2"/>
</dbReference>
<dbReference type="GO" id="GO:0043022">
    <property type="term" value="F:ribosome binding"/>
    <property type="evidence" value="ECO:0007669"/>
    <property type="project" value="TreeGrafter"/>
</dbReference>
<feature type="compositionally biased region" description="Low complexity" evidence="13">
    <location>
        <begin position="707"/>
        <end position="735"/>
    </location>
</feature>
<feature type="domain" description="RING-type" evidence="14">
    <location>
        <begin position="95"/>
        <end position="135"/>
    </location>
</feature>
<comment type="pathway">
    <text evidence="3">Protein modification; protein ubiquitination.</text>
</comment>
<comment type="caution">
    <text evidence="15">The sequence shown here is derived from an EMBL/GenBank/DDBJ whole genome shotgun (WGS) entry which is preliminary data.</text>
</comment>
<dbReference type="PANTHER" id="PTHR22938:SF0">
    <property type="entry name" value="E3 UBIQUITIN-PROTEIN LIGASE ZNF598"/>
    <property type="match status" value="1"/>
</dbReference>
<evidence type="ECO:0000256" key="9">
    <source>
        <dbReference type="ARBA" id="ARBA00022771"/>
    </source>
</evidence>
<dbReference type="EMBL" id="JANBQF010000228">
    <property type="protein sequence ID" value="KAJ2003348.1"/>
    <property type="molecule type" value="Genomic_DNA"/>
</dbReference>
<dbReference type="InterPro" id="IPR013083">
    <property type="entry name" value="Znf_RING/FYVE/PHD"/>
</dbReference>
<feature type="region of interest" description="Disordered" evidence="13">
    <location>
        <begin position="358"/>
        <end position="497"/>
    </location>
</feature>
<dbReference type="CDD" id="cd16615">
    <property type="entry name" value="RING-HC_ZNF598"/>
    <property type="match status" value="1"/>
</dbReference>
<comment type="subcellular location">
    <subcellularLocation>
        <location evidence="2">Cytoplasm</location>
    </subcellularLocation>
</comment>
<gene>
    <name evidence="15" type="ORF">H4R26_003124</name>
</gene>
<evidence type="ECO:0000256" key="2">
    <source>
        <dbReference type="ARBA" id="ARBA00004496"/>
    </source>
</evidence>
<dbReference type="OrthoDB" id="3838338at2759"/>
<evidence type="ECO:0000256" key="4">
    <source>
        <dbReference type="ARBA" id="ARBA00012483"/>
    </source>
</evidence>
<feature type="compositionally biased region" description="Low complexity" evidence="13">
    <location>
        <begin position="434"/>
        <end position="447"/>
    </location>
</feature>
<keyword evidence="6" id="KW-0597">Phosphoprotein</keyword>
<dbReference type="InterPro" id="IPR056437">
    <property type="entry name" value="Znf-C2H2_ZNF598/HEL2"/>
</dbReference>
<dbReference type="InterPro" id="IPR001841">
    <property type="entry name" value="Znf_RING"/>
</dbReference>
<dbReference type="Pfam" id="PF23202">
    <property type="entry name" value="PAH_ZNF598"/>
    <property type="match status" value="1"/>
</dbReference>
<dbReference type="EC" id="2.3.2.27" evidence="4"/>
<evidence type="ECO:0000259" key="14">
    <source>
        <dbReference type="PROSITE" id="PS50089"/>
    </source>
</evidence>
<feature type="compositionally biased region" description="Basic and acidic residues" evidence="13">
    <location>
        <begin position="419"/>
        <end position="430"/>
    </location>
</feature>
<keyword evidence="7" id="KW-0808">Transferase</keyword>
<dbReference type="Pfam" id="PF25447">
    <property type="entry name" value="RING_ZNF598"/>
    <property type="match status" value="1"/>
</dbReference>
<dbReference type="SMART" id="SM00355">
    <property type="entry name" value="ZnF_C2H2"/>
    <property type="match status" value="4"/>
</dbReference>
<evidence type="ECO:0000313" key="15">
    <source>
        <dbReference type="EMBL" id="KAJ2003348.1"/>
    </source>
</evidence>
<evidence type="ECO:0000256" key="1">
    <source>
        <dbReference type="ARBA" id="ARBA00000900"/>
    </source>
</evidence>
<dbReference type="Proteomes" id="UP001150907">
    <property type="component" value="Unassembled WGS sequence"/>
</dbReference>
<proteinExistence type="inferred from homology"/>
<dbReference type="Pfam" id="PF23230">
    <property type="entry name" value="zf-C2H2_13"/>
    <property type="match status" value="1"/>
</dbReference>
<keyword evidence="9 12" id="KW-0863">Zinc-finger</keyword>
<evidence type="ECO:0000256" key="10">
    <source>
        <dbReference type="ARBA" id="ARBA00022833"/>
    </source>
</evidence>
<keyword evidence="10" id="KW-0862">Zinc</keyword>
<dbReference type="GO" id="GO:0016567">
    <property type="term" value="P:protein ubiquitination"/>
    <property type="evidence" value="ECO:0007669"/>
    <property type="project" value="TreeGrafter"/>
</dbReference>
<dbReference type="AlphaFoldDB" id="A0A9W8BF68"/>
<evidence type="ECO:0000256" key="8">
    <source>
        <dbReference type="ARBA" id="ARBA00022723"/>
    </source>
</evidence>
<dbReference type="GO" id="GO:0005737">
    <property type="term" value="C:cytoplasm"/>
    <property type="evidence" value="ECO:0007669"/>
    <property type="project" value="UniProtKB-SubCell"/>
</dbReference>
<comment type="catalytic activity">
    <reaction evidence="1">
        <text>S-ubiquitinyl-[E2 ubiquitin-conjugating enzyme]-L-cysteine + [acceptor protein]-L-lysine = [E2 ubiquitin-conjugating enzyme]-L-cysteine + N(6)-ubiquitinyl-[acceptor protein]-L-lysine.</text>
        <dbReference type="EC" id="2.3.2.27"/>
    </reaction>
</comment>
<reference evidence="15" key="1">
    <citation type="submission" date="2022-07" db="EMBL/GenBank/DDBJ databases">
        <title>Phylogenomic reconstructions and comparative analyses of Kickxellomycotina fungi.</title>
        <authorList>
            <person name="Reynolds N.K."/>
            <person name="Stajich J.E."/>
            <person name="Barry K."/>
            <person name="Grigoriev I.V."/>
            <person name="Crous P."/>
            <person name="Smith M.E."/>
        </authorList>
    </citation>
    <scope>NUCLEOTIDE SEQUENCE</scope>
    <source>
        <strain evidence="15">IMI 214461</strain>
    </source>
</reference>
<dbReference type="Gene3D" id="3.30.40.10">
    <property type="entry name" value="Zinc/RING finger domain, C3HC4 (zinc finger)"/>
    <property type="match status" value="1"/>
</dbReference>
<dbReference type="InterPro" id="IPR057634">
    <property type="entry name" value="PAH_ZNF598/HEL2"/>
</dbReference>
<evidence type="ECO:0000256" key="11">
    <source>
        <dbReference type="ARBA" id="ARBA00035113"/>
    </source>
</evidence>
<dbReference type="SUPFAM" id="SSF57850">
    <property type="entry name" value="RING/U-box"/>
    <property type="match status" value="1"/>
</dbReference>
<dbReference type="PANTHER" id="PTHR22938">
    <property type="entry name" value="ZINC FINGER PROTEIN 598"/>
    <property type="match status" value="1"/>
</dbReference>
<protein>
    <recommendedName>
        <fullName evidence="4">RING-type E3 ubiquitin transferase</fullName>
        <ecNumber evidence="4">2.3.2.27</ecNumber>
    </recommendedName>
</protein>
<feature type="compositionally biased region" description="Polar residues" evidence="13">
    <location>
        <begin position="756"/>
        <end position="784"/>
    </location>
</feature>
<evidence type="ECO:0000256" key="5">
    <source>
        <dbReference type="ARBA" id="ARBA00022490"/>
    </source>
</evidence>
<dbReference type="GO" id="GO:0008270">
    <property type="term" value="F:zinc ion binding"/>
    <property type="evidence" value="ECO:0007669"/>
    <property type="project" value="UniProtKB-KW"/>
</dbReference>
<comment type="similarity">
    <text evidence="11">Belongs to the ZNF598/HEL2 family.</text>
</comment>
<evidence type="ECO:0000313" key="16">
    <source>
        <dbReference type="Proteomes" id="UP001150907"/>
    </source>
</evidence>
<keyword evidence="5" id="KW-0963">Cytoplasm</keyword>
<evidence type="ECO:0000256" key="6">
    <source>
        <dbReference type="ARBA" id="ARBA00022553"/>
    </source>
</evidence>
<dbReference type="PROSITE" id="PS00028">
    <property type="entry name" value="ZINC_FINGER_C2H2_1"/>
    <property type="match status" value="1"/>
</dbReference>
<name>A0A9W8BF68_9FUNG</name>
<dbReference type="InterPro" id="IPR041888">
    <property type="entry name" value="RING-HC_ZNF598/HEL2"/>
</dbReference>
<accession>A0A9W8BF68</accession>
<evidence type="ECO:0000256" key="12">
    <source>
        <dbReference type="PROSITE-ProRule" id="PRU00175"/>
    </source>
</evidence>
<feature type="compositionally biased region" description="Low complexity" evidence="13">
    <location>
        <begin position="361"/>
        <end position="384"/>
    </location>
</feature>
<evidence type="ECO:0000256" key="3">
    <source>
        <dbReference type="ARBA" id="ARBA00004906"/>
    </source>
</evidence>
<feature type="region of interest" description="Disordered" evidence="13">
    <location>
        <begin position="1"/>
        <end position="66"/>
    </location>
</feature>
<dbReference type="GO" id="GO:0061630">
    <property type="term" value="F:ubiquitin protein ligase activity"/>
    <property type="evidence" value="ECO:0007669"/>
    <property type="project" value="UniProtKB-EC"/>
</dbReference>
<feature type="compositionally biased region" description="Low complexity" evidence="13">
    <location>
        <begin position="456"/>
        <end position="471"/>
    </location>
</feature>
<keyword evidence="16" id="KW-1185">Reference proteome</keyword>
<organism evidence="15 16">
    <name type="scientific">Coemansia thaxteri</name>
    <dbReference type="NCBI Taxonomy" id="2663907"/>
    <lineage>
        <taxon>Eukaryota</taxon>
        <taxon>Fungi</taxon>
        <taxon>Fungi incertae sedis</taxon>
        <taxon>Zoopagomycota</taxon>
        <taxon>Kickxellomycotina</taxon>
        <taxon>Kickxellomycetes</taxon>
        <taxon>Kickxellales</taxon>
        <taxon>Kickxellaceae</taxon>
        <taxon>Coemansia</taxon>
    </lineage>
</organism>
<dbReference type="PROSITE" id="PS50089">
    <property type="entry name" value="ZF_RING_2"/>
    <property type="match status" value="1"/>
</dbReference>
<sequence length="795" mass="86204">MDTPVFAGSQANNTAANTSSTTGSGRTQTPHSENQSRGRSTKHASRGHKDSSRGRSSKGTSQARLSAAANRSAVNAAIVSKNGAEAEADDEEDVCFICAEPVELYAVGACNHRTCFRCNLRLRSLFKSKACPYCKTEMESVIYTGNPVATYDELSLGPLPYSDKSLNIEYDSKEAYDKSMYMLHFNCPHESCQHVDSDGWKGLKDHVRDSHSLQFCELCLKNKMSFSHEHRLFTKAQLRTHYSRGDGTGFTGHPQCDFCRASFYDNDQLFDHCRHKHEQCFICVRNGTGRHVYFADYQSLEKHFNSDHFPCRHAFCHEKKFVVFENSIDLQGHELEAHGSSFVGQRARREAKQVNLNFQYSSNRGSANSSANASGSRARSSDGNQRPSTMMVNGPDAAGVSIAGRRRPDGFGRVSSAASRREMPAREAHFADVSTPTHSSPEPTPKSLWPTLGPESRSQPQPSSDASASSSRVREKAPLNFGRLSDAQPAKAEVATQPAADEEILASHQELLQRVSAYLSHREQPVTRFRQLTTQFKNGESPAVDYVENCWLLFLTVPGKNAKVMIKNTIKAVAELLPETELKADLLKALSEHRIRQQQFPALTPLVGPTEMANSIPESSTRVLVIKKVPASTRTSGWYSASPAPSVAQTARAGKQEGSSQLDYSKRSASSSSLSINAFPSLGSSSSASAITSLTSQLRISNRVASAGSSGHSASAGGAAHTGSSATPASRTAAPEFPDLPPATAIRPAIVPIDRNASSAWDGSGIRTSDGSSKATRGSKQSRNSKGKQVLFRAG</sequence>